<reference evidence="4" key="1">
    <citation type="submission" date="2013-09" db="EMBL/GenBank/DDBJ databases">
        <title>The Genome Sequence of Anopheles maculatus species B.</title>
        <authorList>
            <consortium name="The Broad Institute Genomics Platform"/>
            <person name="Neafsey D.E."/>
            <person name="Besansky N."/>
            <person name="Howell P."/>
            <person name="Walton C."/>
            <person name="Young S.K."/>
            <person name="Zeng Q."/>
            <person name="Gargeya S."/>
            <person name="Fitzgerald M."/>
            <person name="Haas B."/>
            <person name="Abouelleil A."/>
            <person name="Allen A.W."/>
            <person name="Alvarado L."/>
            <person name="Arachchi H.M."/>
            <person name="Berlin A.M."/>
            <person name="Chapman S.B."/>
            <person name="Gainer-Dewar J."/>
            <person name="Goldberg J."/>
            <person name="Griggs A."/>
            <person name="Gujja S."/>
            <person name="Hansen M."/>
            <person name="Howarth C."/>
            <person name="Imamovic A."/>
            <person name="Ireland A."/>
            <person name="Larimer J."/>
            <person name="McCowan C."/>
            <person name="Murphy C."/>
            <person name="Pearson M."/>
            <person name="Poon T.W."/>
            <person name="Priest M."/>
            <person name="Roberts A."/>
            <person name="Saif S."/>
            <person name="Shea T."/>
            <person name="Sisk P."/>
            <person name="Sykes S."/>
            <person name="Wortman J."/>
            <person name="Nusbaum C."/>
            <person name="Birren B."/>
        </authorList>
    </citation>
    <scope>NUCLEOTIDE SEQUENCE [LARGE SCALE GENOMIC DNA]</scope>
    <source>
        <strain evidence="4">maculatus3</strain>
    </source>
</reference>
<dbReference type="InterPro" id="IPR039445">
    <property type="entry name" value="DauR-like_HTH"/>
</dbReference>
<dbReference type="PANTHER" id="PTHR35568">
    <property type="entry name" value="TRANSCRIPTIONAL REGULATOR DAUR"/>
    <property type="match status" value="1"/>
</dbReference>
<dbReference type="AlphaFoldDB" id="A0A182SZD5"/>
<dbReference type="PANTHER" id="PTHR35568:SF1">
    <property type="entry name" value="TRANSCRIPTIONAL REGULATOR DAUR"/>
    <property type="match status" value="1"/>
</dbReference>
<dbReference type="InterPro" id="IPR013559">
    <property type="entry name" value="YheO"/>
</dbReference>
<evidence type="ECO:0000313" key="3">
    <source>
        <dbReference type="EnsemblMetazoa" id="AMAM016490-PA"/>
    </source>
</evidence>
<name>A0A182SZD5_9DIPT</name>
<keyword evidence="4" id="KW-1185">Reference proteome</keyword>
<dbReference type="Pfam" id="PF13309">
    <property type="entry name" value="HTH_22"/>
    <property type="match status" value="1"/>
</dbReference>
<accession>A0A182SZD5</accession>
<feature type="domain" description="Transcriptional regulator DauR-like HTH" evidence="2">
    <location>
        <begin position="152"/>
        <end position="213"/>
    </location>
</feature>
<dbReference type="Pfam" id="PF08348">
    <property type="entry name" value="PAS_6"/>
    <property type="match status" value="1"/>
</dbReference>
<dbReference type="VEuPathDB" id="VectorBase:AMAM016490"/>
<evidence type="ECO:0000259" key="1">
    <source>
        <dbReference type="Pfam" id="PF08348"/>
    </source>
</evidence>
<reference evidence="3" key="2">
    <citation type="submission" date="2020-05" db="UniProtKB">
        <authorList>
            <consortium name="EnsemblMetazoa"/>
        </authorList>
    </citation>
    <scope>IDENTIFICATION</scope>
    <source>
        <strain evidence="3">maculatus3</strain>
    </source>
</reference>
<protein>
    <submittedName>
        <fullName evidence="3">Uncharacterized protein</fullName>
    </submittedName>
</protein>
<evidence type="ECO:0000313" key="4">
    <source>
        <dbReference type="Proteomes" id="UP000075901"/>
    </source>
</evidence>
<dbReference type="InterPro" id="IPR039446">
    <property type="entry name" value="DauR-like"/>
</dbReference>
<proteinExistence type="predicted"/>
<dbReference type="EnsemblMetazoa" id="AMAM016490-RA">
    <property type="protein sequence ID" value="AMAM016490-PA"/>
    <property type="gene ID" value="AMAM016490"/>
</dbReference>
<feature type="domain" description="YheO-like" evidence="1">
    <location>
        <begin position="16"/>
        <end position="125"/>
    </location>
</feature>
<dbReference type="Proteomes" id="UP000075901">
    <property type="component" value="Unassembled WGS sequence"/>
</dbReference>
<organism evidence="3 4">
    <name type="scientific">Anopheles maculatus</name>
    <dbReference type="NCBI Taxonomy" id="74869"/>
    <lineage>
        <taxon>Eukaryota</taxon>
        <taxon>Metazoa</taxon>
        <taxon>Ecdysozoa</taxon>
        <taxon>Arthropoda</taxon>
        <taxon>Hexapoda</taxon>
        <taxon>Insecta</taxon>
        <taxon>Pterygota</taxon>
        <taxon>Neoptera</taxon>
        <taxon>Endopterygota</taxon>
        <taxon>Diptera</taxon>
        <taxon>Nematocera</taxon>
        <taxon>Culicoidea</taxon>
        <taxon>Culicidae</taxon>
        <taxon>Anophelinae</taxon>
        <taxon>Anopheles</taxon>
        <taxon>Anopheles maculatus group</taxon>
    </lineage>
</organism>
<evidence type="ECO:0000259" key="2">
    <source>
        <dbReference type="Pfam" id="PF13309"/>
    </source>
</evidence>
<sequence length="217" mass="23430">MVKFMGDLKQENTLLLREAEKIVQALGAMFAPSCEVVLHDLTQPEKAIVAIANNLSNRSIGDAASEMGLERIASPEFPDVVQNYANAFPDGRPVKSTSIGLRNSQGQFVAAICLNLDVSIFNSVNAILQQLTAVVQTEARQPEEGVRSLADIAAVINQFAASQATQPRALSSEQRFQVIQQLKMQGYLQLRGAATMAAEALGISRVSVYNLLKRDAG</sequence>